<evidence type="ECO:0000256" key="12">
    <source>
        <dbReference type="ARBA" id="ARBA00047614"/>
    </source>
</evidence>
<feature type="domain" description="ATP-grasp" evidence="17">
    <location>
        <begin position="103"/>
        <end position="308"/>
    </location>
</feature>
<feature type="binding site" evidence="15">
    <location>
        <position position="275"/>
    </location>
    <ligand>
        <name>Mg(2+)</name>
        <dbReference type="ChEBI" id="CHEBI:18420"/>
        <label>2</label>
    </ligand>
</feature>
<feature type="active site" evidence="14">
    <location>
        <position position="16"/>
    </location>
</feature>
<accession>A0A445MZP4</accession>
<dbReference type="InterPro" id="IPR016185">
    <property type="entry name" value="PreATP-grasp_dom_sf"/>
</dbReference>
<keyword evidence="6 13" id="KW-0436">Ligase</keyword>
<dbReference type="GO" id="GO:0008716">
    <property type="term" value="F:D-alanine-D-alanine ligase activity"/>
    <property type="evidence" value="ECO:0007669"/>
    <property type="project" value="UniProtKB-UniRule"/>
</dbReference>
<keyword evidence="5 13" id="KW-0963">Cytoplasm</keyword>
<evidence type="ECO:0000256" key="4">
    <source>
        <dbReference type="ARBA" id="ARBA00012216"/>
    </source>
</evidence>
<evidence type="ECO:0000256" key="14">
    <source>
        <dbReference type="PIRSR" id="PIRSR039102-1"/>
    </source>
</evidence>
<feature type="binding site" evidence="15">
    <location>
        <position position="263"/>
    </location>
    <ligand>
        <name>Mg(2+)</name>
        <dbReference type="ChEBI" id="CHEBI:18420"/>
        <label>1</label>
    </ligand>
</feature>
<dbReference type="EC" id="6.3.2.4" evidence="4 13"/>
<dbReference type="GO" id="GO:0005524">
    <property type="term" value="F:ATP binding"/>
    <property type="evidence" value="ECO:0007669"/>
    <property type="project" value="UniProtKB-UniRule"/>
</dbReference>
<evidence type="ECO:0000256" key="3">
    <source>
        <dbReference type="ARBA" id="ARBA00010871"/>
    </source>
</evidence>
<keyword evidence="9 13" id="KW-0133">Cell shape</keyword>
<dbReference type="HAMAP" id="MF_00047">
    <property type="entry name" value="Dala_Dala_lig"/>
    <property type="match status" value="1"/>
</dbReference>
<feature type="binding site" evidence="15">
    <location>
        <position position="277"/>
    </location>
    <ligand>
        <name>Mg(2+)</name>
        <dbReference type="ChEBI" id="CHEBI:18420"/>
        <label>2</label>
    </ligand>
</feature>
<keyword evidence="8 16" id="KW-0067">ATP-binding</keyword>
<dbReference type="PIRSF" id="PIRSF039102">
    <property type="entry name" value="Ddl/VanB"/>
    <property type="match status" value="1"/>
</dbReference>
<dbReference type="PROSITE" id="PS00843">
    <property type="entry name" value="DALA_DALA_LIGASE_1"/>
    <property type="match status" value="1"/>
</dbReference>
<dbReference type="PANTHER" id="PTHR23132">
    <property type="entry name" value="D-ALANINE--D-ALANINE LIGASE"/>
    <property type="match status" value="1"/>
</dbReference>
<comment type="subcellular location">
    <subcellularLocation>
        <location evidence="2 13">Cytoplasm</location>
    </subcellularLocation>
</comment>
<sequence length="317" mass="34701">MAKVKVAILAGGWSSESGVSTKSGKAAYHALDREKYDVTMYDPKYDLDKIIANKDRIDVAFILLHGRYGEDGRIQGLLDILGIPFVGSGVLASAMAVNKRVAKMIYRAEGLKVARDMFITRKGDMSLDSLADNIVDTLGPNAVLKPVEEGSSIGMSVCSNREEILDGLKKAFDYGKEIMVEEYIKGTEITCCVIGNQELETLPLIEIVPKSQYRFFDYEAKYKAGATDEICPARIEKGLEERAGAIALRAHTALGCNVWSRSDMIIRDNDIYLLETNTIPGMTETSLFPLAAGKAGVSFSELLDKLISLSITSFSIM</sequence>
<dbReference type="GO" id="GO:0008360">
    <property type="term" value="P:regulation of cell shape"/>
    <property type="evidence" value="ECO:0007669"/>
    <property type="project" value="UniProtKB-KW"/>
</dbReference>
<dbReference type="InterPro" id="IPR011761">
    <property type="entry name" value="ATP-grasp"/>
</dbReference>
<dbReference type="InterPro" id="IPR005905">
    <property type="entry name" value="D_ala_D_ala"/>
</dbReference>
<evidence type="ECO:0000256" key="2">
    <source>
        <dbReference type="ARBA" id="ARBA00004496"/>
    </source>
</evidence>
<evidence type="ECO:0000256" key="7">
    <source>
        <dbReference type="ARBA" id="ARBA00022741"/>
    </source>
</evidence>
<comment type="pathway">
    <text evidence="13">Cell wall biogenesis; peptidoglycan biosynthesis.</text>
</comment>
<dbReference type="Gene3D" id="3.40.50.20">
    <property type="match status" value="1"/>
</dbReference>
<reference evidence="18" key="1">
    <citation type="submission" date="2018-01" db="EMBL/GenBank/DDBJ databases">
        <authorList>
            <person name="Regsiter A."/>
            <person name="William W."/>
        </authorList>
    </citation>
    <scope>NUCLEOTIDE SEQUENCE</scope>
    <source>
        <strain evidence="18">TRIP AH-1</strain>
    </source>
</reference>
<keyword evidence="15" id="KW-0464">Manganese</keyword>
<dbReference type="UniPathway" id="UPA00219"/>
<proteinExistence type="inferred from homology"/>
<dbReference type="InterPro" id="IPR013815">
    <property type="entry name" value="ATP_grasp_subdomain_1"/>
</dbReference>
<dbReference type="PROSITE" id="PS00844">
    <property type="entry name" value="DALA_DALA_LIGASE_2"/>
    <property type="match status" value="1"/>
</dbReference>
<dbReference type="Gene3D" id="3.30.470.20">
    <property type="entry name" value="ATP-grasp fold, B domain"/>
    <property type="match status" value="1"/>
</dbReference>
<dbReference type="SUPFAM" id="SSF52440">
    <property type="entry name" value="PreATP-grasp domain"/>
    <property type="match status" value="1"/>
</dbReference>
<organism evidence="18">
    <name type="scientific">uncultured Desulfobacterium sp</name>
    <dbReference type="NCBI Taxonomy" id="201089"/>
    <lineage>
        <taxon>Bacteria</taxon>
        <taxon>Pseudomonadati</taxon>
        <taxon>Thermodesulfobacteriota</taxon>
        <taxon>Desulfobacteria</taxon>
        <taxon>Desulfobacterales</taxon>
        <taxon>Desulfobacteriaceae</taxon>
        <taxon>Desulfobacterium</taxon>
        <taxon>environmental samples</taxon>
    </lineage>
</organism>
<dbReference type="GO" id="GO:0005737">
    <property type="term" value="C:cytoplasm"/>
    <property type="evidence" value="ECO:0007669"/>
    <property type="project" value="UniProtKB-SubCell"/>
</dbReference>
<dbReference type="PANTHER" id="PTHR23132:SF23">
    <property type="entry name" value="D-ALANINE--D-ALANINE LIGASE B"/>
    <property type="match status" value="1"/>
</dbReference>
<dbReference type="AlphaFoldDB" id="A0A445MZP4"/>
<dbReference type="NCBIfam" id="TIGR01205">
    <property type="entry name" value="D_ala_D_alaTIGR"/>
    <property type="match status" value="1"/>
</dbReference>
<dbReference type="SUPFAM" id="SSF56059">
    <property type="entry name" value="Glutathione synthetase ATP-binding domain-like"/>
    <property type="match status" value="1"/>
</dbReference>
<evidence type="ECO:0000256" key="9">
    <source>
        <dbReference type="ARBA" id="ARBA00022960"/>
    </source>
</evidence>
<feature type="active site" evidence="14">
    <location>
        <position position="151"/>
    </location>
</feature>
<evidence type="ECO:0000256" key="6">
    <source>
        <dbReference type="ARBA" id="ARBA00022598"/>
    </source>
</evidence>
<evidence type="ECO:0000256" key="5">
    <source>
        <dbReference type="ARBA" id="ARBA00022490"/>
    </source>
</evidence>
<evidence type="ECO:0000256" key="8">
    <source>
        <dbReference type="ARBA" id="ARBA00022840"/>
    </source>
</evidence>
<keyword evidence="11 13" id="KW-0961">Cell wall biogenesis/degradation</keyword>
<evidence type="ECO:0000256" key="11">
    <source>
        <dbReference type="ARBA" id="ARBA00023316"/>
    </source>
</evidence>
<comment type="similarity">
    <text evidence="3 13">Belongs to the D-alanine--D-alanine ligase family.</text>
</comment>
<keyword evidence="7 16" id="KW-0547">Nucleotide-binding</keyword>
<name>A0A445MZP4_9BACT</name>
<evidence type="ECO:0000256" key="1">
    <source>
        <dbReference type="ARBA" id="ARBA00001936"/>
    </source>
</evidence>
<dbReference type="GO" id="GO:0009252">
    <property type="term" value="P:peptidoglycan biosynthetic process"/>
    <property type="evidence" value="ECO:0007669"/>
    <property type="project" value="UniProtKB-UniRule"/>
</dbReference>
<dbReference type="InterPro" id="IPR011127">
    <property type="entry name" value="Dala_Dala_lig_N"/>
</dbReference>
<gene>
    <name evidence="13 18" type="primary">ddl</name>
    <name evidence="18" type="ORF">PITCH_A400003</name>
</gene>
<dbReference type="InterPro" id="IPR011095">
    <property type="entry name" value="Dala_Dala_lig_C"/>
</dbReference>
<dbReference type="GO" id="GO:0046872">
    <property type="term" value="F:metal ion binding"/>
    <property type="evidence" value="ECO:0007669"/>
    <property type="project" value="UniProtKB-KW"/>
</dbReference>
<comment type="catalytic activity">
    <reaction evidence="12 13">
        <text>2 D-alanine + ATP = D-alanyl-D-alanine + ADP + phosphate + H(+)</text>
        <dbReference type="Rhea" id="RHEA:11224"/>
        <dbReference type="ChEBI" id="CHEBI:15378"/>
        <dbReference type="ChEBI" id="CHEBI:30616"/>
        <dbReference type="ChEBI" id="CHEBI:43474"/>
        <dbReference type="ChEBI" id="CHEBI:57416"/>
        <dbReference type="ChEBI" id="CHEBI:57822"/>
        <dbReference type="ChEBI" id="CHEBI:456216"/>
        <dbReference type="EC" id="6.3.2.4"/>
    </reaction>
</comment>
<dbReference type="InterPro" id="IPR000291">
    <property type="entry name" value="D-Ala_lig_Van_CS"/>
</dbReference>
<comment type="cofactor">
    <cofactor evidence="1">
        <name>Mn(2+)</name>
        <dbReference type="ChEBI" id="CHEBI:29035"/>
    </cofactor>
</comment>
<evidence type="ECO:0000259" key="17">
    <source>
        <dbReference type="PROSITE" id="PS50975"/>
    </source>
</evidence>
<evidence type="ECO:0000256" key="15">
    <source>
        <dbReference type="PIRSR" id="PIRSR039102-3"/>
    </source>
</evidence>
<dbReference type="PROSITE" id="PS50975">
    <property type="entry name" value="ATP_GRASP"/>
    <property type="match status" value="1"/>
</dbReference>
<comment type="function">
    <text evidence="13">Cell wall formation.</text>
</comment>
<dbReference type="Pfam" id="PF01820">
    <property type="entry name" value="Dala_Dala_lig_N"/>
    <property type="match status" value="1"/>
</dbReference>
<evidence type="ECO:0000256" key="16">
    <source>
        <dbReference type="PROSITE-ProRule" id="PRU00409"/>
    </source>
</evidence>
<comment type="cofactor">
    <cofactor evidence="15">
        <name>Mg(2+)</name>
        <dbReference type="ChEBI" id="CHEBI:18420"/>
    </cofactor>
    <cofactor evidence="15">
        <name>Mn(2+)</name>
        <dbReference type="ChEBI" id="CHEBI:29035"/>
    </cofactor>
    <text evidence="15">Binds 2 magnesium or manganese ions per subunit.</text>
</comment>
<keyword evidence="15" id="KW-0460">Magnesium</keyword>
<keyword evidence="10 13" id="KW-0573">Peptidoglycan synthesis</keyword>
<evidence type="ECO:0000313" key="18">
    <source>
        <dbReference type="EMBL" id="SPD74968.1"/>
    </source>
</evidence>
<feature type="active site" evidence="14">
    <location>
        <position position="286"/>
    </location>
</feature>
<dbReference type="Pfam" id="PF07478">
    <property type="entry name" value="Dala_Dala_lig_C"/>
    <property type="match status" value="1"/>
</dbReference>
<protein>
    <recommendedName>
        <fullName evidence="4 13">D-alanine--D-alanine ligase</fullName>
        <ecNumber evidence="4 13">6.3.2.4</ecNumber>
    </recommendedName>
    <alternativeName>
        <fullName evidence="13">D-Ala-D-Ala ligase</fullName>
    </alternativeName>
    <alternativeName>
        <fullName evidence="13">D-alanylalanine synthetase</fullName>
    </alternativeName>
</protein>
<feature type="binding site" evidence="15">
    <location>
        <position position="275"/>
    </location>
    <ligand>
        <name>Mg(2+)</name>
        <dbReference type="ChEBI" id="CHEBI:18420"/>
        <label>1</label>
    </ligand>
</feature>
<evidence type="ECO:0000256" key="10">
    <source>
        <dbReference type="ARBA" id="ARBA00022984"/>
    </source>
</evidence>
<dbReference type="GO" id="GO:0071555">
    <property type="term" value="P:cell wall organization"/>
    <property type="evidence" value="ECO:0007669"/>
    <property type="project" value="UniProtKB-KW"/>
</dbReference>
<dbReference type="NCBIfam" id="NF002378">
    <property type="entry name" value="PRK01372.1"/>
    <property type="match status" value="1"/>
</dbReference>
<dbReference type="EMBL" id="OJIN01000182">
    <property type="protein sequence ID" value="SPD74968.1"/>
    <property type="molecule type" value="Genomic_DNA"/>
</dbReference>
<evidence type="ECO:0000256" key="13">
    <source>
        <dbReference type="HAMAP-Rule" id="MF_00047"/>
    </source>
</evidence>
<dbReference type="Gene3D" id="3.30.1490.20">
    <property type="entry name" value="ATP-grasp fold, A domain"/>
    <property type="match status" value="1"/>
</dbReference>
<keyword evidence="15" id="KW-0479">Metal-binding</keyword>